<organism evidence="1 2">
    <name type="scientific">Aquatica leii</name>
    <dbReference type="NCBI Taxonomy" id="1421715"/>
    <lineage>
        <taxon>Eukaryota</taxon>
        <taxon>Metazoa</taxon>
        <taxon>Ecdysozoa</taxon>
        <taxon>Arthropoda</taxon>
        <taxon>Hexapoda</taxon>
        <taxon>Insecta</taxon>
        <taxon>Pterygota</taxon>
        <taxon>Neoptera</taxon>
        <taxon>Endopterygota</taxon>
        <taxon>Coleoptera</taxon>
        <taxon>Polyphaga</taxon>
        <taxon>Elateriformia</taxon>
        <taxon>Elateroidea</taxon>
        <taxon>Lampyridae</taxon>
        <taxon>Luciolinae</taxon>
        <taxon>Aquatica</taxon>
    </lineage>
</organism>
<dbReference type="Proteomes" id="UP001353858">
    <property type="component" value="Unassembled WGS sequence"/>
</dbReference>
<accession>A0AAN7PXP3</accession>
<evidence type="ECO:0000313" key="2">
    <source>
        <dbReference type="Proteomes" id="UP001353858"/>
    </source>
</evidence>
<comment type="caution">
    <text evidence="1">The sequence shown here is derived from an EMBL/GenBank/DDBJ whole genome shotgun (WGS) entry which is preliminary data.</text>
</comment>
<proteinExistence type="predicted"/>
<gene>
    <name evidence="1" type="ORF">RN001_008755</name>
</gene>
<keyword evidence="2" id="KW-1185">Reference proteome</keyword>
<name>A0AAN7PXP3_9COLE</name>
<evidence type="ECO:0000313" key="1">
    <source>
        <dbReference type="EMBL" id="KAK4880609.1"/>
    </source>
</evidence>
<reference evidence="2" key="1">
    <citation type="submission" date="2023-01" db="EMBL/GenBank/DDBJ databases">
        <title>Key to firefly adult light organ development and bioluminescence: homeobox transcription factors regulate luciferase expression and transportation to peroxisome.</title>
        <authorList>
            <person name="Fu X."/>
        </authorList>
    </citation>
    <scope>NUCLEOTIDE SEQUENCE [LARGE SCALE GENOMIC DNA]</scope>
</reference>
<sequence>MTNKTTIHCNFQSANENELSRRTSNMKNYTNFFKVDSAYSYKMNKLAQSAETGDADSDQEGDPEQLLDEWLGELDNLTGVSL</sequence>
<dbReference type="EMBL" id="JARPUR010000003">
    <property type="protein sequence ID" value="KAK4880609.1"/>
    <property type="molecule type" value="Genomic_DNA"/>
</dbReference>
<dbReference type="AlphaFoldDB" id="A0AAN7PXP3"/>
<protein>
    <submittedName>
        <fullName evidence="1">Uncharacterized protein</fullName>
    </submittedName>
</protein>